<dbReference type="Pfam" id="PF19929">
    <property type="entry name" value="DUF6392"/>
    <property type="match status" value="1"/>
</dbReference>
<keyword evidence="2" id="KW-1185">Reference proteome</keyword>
<protein>
    <submittedName>
        <fullName evidence="1">Pyocin immunity protein</fullName>
    </submittedName>
</protein>
<name>A0A7X5TGK3_9GAMM</name>
<accession>A0A7X5TGK3</accession>
<evidence type="ECO:0000313" key="2">
    <source>
        <dbReference type="Proteomes" id="UP000591844"/>
    </source>
</evidence>
<sequence>MRDIVEVIHSLGKTADLLIEKQLIPTGKFEYLFKGDDEFLCIPEDGLTLAFEDKSRSLISVGITLIASGPRMKVYRGNMPPPFLSEMNKTKVKSMLGEPSKTKGAVELPVIGMVGGWDTYINRMSDQYPNTRIVFAYSTDQRVSNITFKKI</sequence>
<gene>
    <name evidence="1" type="ORF">C5469_12155</name>
</gene>
<organism evidence="1 2">
    <name type="scientific">Photorhabdus cinerea</name>
    <dbReference type="NCBI Taxonomy" id="471575"/>
    <lineage>
        <taxon>Bacteria</taxon>
        <taxon>Pseudomonadati</taxon>
        <taxon>Pseudomonadota</taxon>
        <taxon>Gammaproteobacteria</taxon>
        <taxon>Enterobacterales</taxon>
        <taxon>Morganellaceae</taxon>
        <taxon>Photorhabdus</taxon>
    </lineage>
</organism>
<dbReference type="AlphaFoldDB" id="A0A7X5TGK3"/>
<comment type="caution">
    <text evidence="1">The sequence shown here is derived from an EMBL/GenBank/DDBJ whole genome shotgun (WGS) entry which is preliminary data.</text>
</comment>
<evidence type="ECO:0000313" key="1">
    <source>
        <dbReference type="EMBL" id="NHB92851.1"/>
    </source>
</evidence>
<dbReference type="InterPro" id="IPR045657">
    <property type="entry name" value="DUF6392"/>
</dbReference>
<dbReference type="RefSeq" id="WP_166306674.1">
    <property type="nucleotide sequence ID" value="NZ_CAWPIB010000011.1"/>
</dbReference>
<dbReference type="EMBL" id="PUJW01000011">
    <property type="protein sequence ID" value="NHB92851.1"/>
    <property type="molecule type" value="Genomic_DNA"/>
</dbReference>
<dbReference type="Proteomes" id="UP000591844">
    <property type="component" value="Unassembled WGS sequence"/>
</dbReference>
<reference evidence="1 2" key="1">
    <citation type="submission" date="2018-02" db="EMBL/GenBank/DDBJ databases">
        <authorList>
            <person name="Machado R.A."/>
        </authorList>
    </citation>
    <scope>NUCLEOTIDE SEQUENCE [LARGE SCALE GENOMIC DNA]</scope>
    <source>
        <strain evidence="1 2">DSM 19724</strain>
    </source>
</reference>
<proteinExistence type="predicted"/>